<feature type="compositionally biased region" description="Polar residues" evidence="1">
    <location>
        <begin position="1"/>
        <end position="10"/>
    </location>
</feature>
<evidence type="ECO:0000313" key="3">
    <source>
        <dbReference type="Proteomes" id="UP001362999"/>
    </source>
</evidence>
<feature type="compositionally biased region" description="Basic and acidic residues" evidence="1">
    <location>
        <begin position="226"/>
        <end position="266"/>
    </location>
</feature>
<comment type="caution">
    <text evidence="2">The sequence shown here is derived from an EMBL/GenBank/DDBJ whole genome shotgun (WGS) entry which is preliminary data.</text>
</comment>
<organism evidence="2 3">
    <name type="scientific">Favolaschia claudopus</name>
    <dbReference type="NCBI Taxonomy" id="2862362"/>
    <lineage>
        <taxon>Eukaryota</taxon>
        <taxon>Fungi</taxon>
        <taxon>Dikarya</taxon>
        <taxon>Basidiomycota</taxon>
        <taxon>Agaricomycotina</taxon>
        <taxon>Agaricomycetes</taxon>
        <taxon>Agaricomycetidae</taxon>
        <taxon>Agaricales</taxon>
        <taxon>Marasmiineae</taxon>
        <taxon>Mycenaceae</taxon>
        <taxon>Favolaschia</taxon>
    </lineage>
</organism>
<protein>
    <submittedName>
        <fullName evidence="2">Uncharacterized protein</fullName>
    </submittedName>
</protein>
<dbReference type="AlphaFoldDB" id="A0AAW0CD29"/>
<evidence type="ECO:0000256" key="1">
    <source>
        <dbReference type="SAM" id="MobiDB-lite"/>
    </source>
</evidence>
<feature type="region of interest" description="Disordered" evidence="1">
    <location>
        <begin position="225"/>
        <end position="299"/>
    </location>
</feature>
<sequence>MALANSSRQQAEAAPDTSGGSVVRRLVYKYDEEKLAPLSSPPFPDTRTVQAAMAHASASANDEIRRSCYSGASSPDDGELRSGESPHEFGDPGGERRRPTKAAGKYDVLDEPRQRKPADVRADSPIMQLNKKKRRRRAGWKEEDEEESGKHQLLTKSRITFTFIFFIFPFLLPVPSCPPPTTSSSSLFPSLRRTSYFIFSVPDRLRDDVQDPLVRLVMNESVLRQESQRKRGAGAREGEARGRKDGKESERKDAEGRGEEHGKTGNEEAEDEVGLGEEGVNMNDDNDEKGECMKKEYMG</sequence>
<evidence type="ECO:0000313" key="2">
    <source>
        <dbReference type="EMBL" id="KAK7036325.1"/>
    </source>
</evidence>
<gene>
    <name evidence="2" type="ORF">R3P38DRAFT_2771802</name>
</gene>
<name>A0AAW0CD29_9AGAR</name>
<keyword evidence="3" id="KW-1185">Reference proteome</keyword>
<feature type="compositionally biased region" description="Basic and acidic residues" evidence="1">
    <location>
        <begin position="78"/>
        <end position="97"/>
    </location>
</feature>
<feature type="compositionally biased region" description="Basic and acidic residues" evidence="1">
    <location>
        <begin position="289"/>
        <end position="299"/>
    </location>
</feature>
<reference evidence="2 3" key="1">
    <citation type="journal article" date="2024" name="J Genomics">
        <title>Draft genome sequencing and assembly of Favolaschia claudopus CIRM-BRFM 2984 isolated from oak limbs.</title>
        <authorList>
            <person name="Navarro D."/>
            <person name="Drula E."/>
            <person name="Chaduli D."/>
            <person name="Cazenave R."/>
            <person name="Ahrendt S."/>
            <person name="Wang J."/>
            <person name="Lipzen A."/>
            <person name="Daum C."/>
            <person name="Barry K."/>
            <person name="Grigoriev I.V."/>
            <person name="Favel A."/>
            <person name="Rosso M.N."/>
            <person name="Martin F."/>
        </authorList>
    </citation>
    <scope>NUCLEOTIDE SEQUENCE [LARGE SCALE GENOMIC DNA]</scope>
    <source>
        <strain evidence="2 3">CIRM-BRFM 2984</strain>
    </source>
</reference>
<feature type="compositionally biased region" description="Low complexity" evidence="1">
    <location>
        <begin position="51"/>
        <end position="60"/>
    </location>
</feature>
<proteinExistence type="predicted"/>
<accession>A0AAW0CD29</accession>
<dbReference type="EMBL" id="JAWWNJ010000019">
    <property type="protein sequence ID" value="KAK7036325.1"/>
    <property type="molecule type" value="Genomic_DNA"/>
</dbReference>
<dbReference type="Proteomes" id="UP001362999">
    <property type="component" value="Unassembled WGS sequence"/>
</dbReference>
<feature type="compositionally biased region" description="Basic and acidic residues" evidence="1">
    <location>
        <begin position="107"/>
        <end position="122"/>
    </location>
</feature>
<feature type="region of interest" description="Disordered" evidence="1">
    <location>
        <begin position="1"/>
        <end position="151"/>
    </location>
</feature>